<name>F6XDY8_CIOIN</name>
<keyword evidence="1" id="KW-0812">Transmembrane</keyword>
<feature type="transmembrane region" description="Helical" evidence="1">
    <location>
        <begin position="76"/>
        <end position="99"/>
    </location>
</feature>
<dbReference type="AlphaFoldDB" id="F6XDY8"/>
<reference evidence="2" key="2">
    <citation type="journal article" date="2008" name="Genome Biol.">
        <title>Improved genome assembly and evidence-based global gene model set for the chordate Ciona intestinalis: new insight into intron and operon populations.</title>
        <authorList>
            <person name="Satou Y."/>
            <person name="Mineta K."/>
            <person name="Ogasawara M."/>
            <person name="Sasakura Y."/>
            <person name="Shoguchi E."/>
            <person name="Ueno K."/>
            <person name="Yamada L."/>
            <person name="Matsumoto J."/>
            <person name="Wasserscheid J."/>
            <person name="Dewar K."/>
            <person name="Wiley G.B."/>
            <person name="Macmil S.L."/>
            <person name="Roe B.A."/>
            <person name="Zeller R.W."/>
            <person name="Hastings K.E."/>
            <person name="Lemaire P."/>
            <person name="Lindquist E."/>
            <person name="Endo T."/>
            <person name="Hotta K."/>
            <person name="Inaba K."/>
        </authorList>
    </citation>
    <scope>NUCLEOTIDE SEQUENCE [LARGE SCALE GENOMIC DNA]</scope>
    <source>
        <strain evidence="2">wild type</strain>
    </source>
</reference>
<feature type="transmembrane region" description="Helical" evidence="1">
    <location>
        <begin position="6"/>
        <end position="22"/>
    </location>
</feature>
<dbReference type="InParanoid" id="F6XDY8"/>
<evidence type="ECO:0000313" key="2">
    <source>
        <dbReference type="Ensembl" id="ENSCINP00000023476.2"/>
    </source>
</evidence>
<reference evidence="2" key="3">
    <citation type="submission" date="2025-08" db="UniProtKB">
        <authorList>
            <consortium name="Ensembl"/>
        </authorList>
    </citation>
    <scope>IDENTIFICATION</scope>
</reference>
<feature type="transmembrane region" description="Helical" evidence="1">
    <location>
        <begin position="43"/>
        <end position="64"/>
    </location>
</feature>
<evidence type="ECO:0000313" key="3">
    <source>
        <dbReference type="Proteomes" id="UP000008144"/>
    </source>
</evidence>
<dbReference type="HOGENOM" id="CLU_1574207_0_0_1"/>
<reference evidence="2" key="4">
    <citation type="submission" date="2025-09" db="UniProtKB">
        <authorList>
            <consortium name="Ensembl"/>
        </authorList>
    </citation>
    <scope>IDENTIFICATION</scope>
</reference>
<accession>F6XDY8</accession>
<keyword evidence="3" id="KW-1185">Reference proteome</keyword>
<evidence type="ECO:0000256" key="1">
    <source>
        <dbReference type="SAM" id="Phobius"/>
    </source>
</evidence>
<keyword evidence="1" id="KW-1133">Transmembrane helix</keyword>
<protein>
    <submittedName>
        <fullName evidence="2">Uncharacterized protein</fullName>
    </submittedName>
</protein>
<keyword evidence="1" id="KW-0472">Membrane</keyword>
<proteinExistence type="predicted"/>
<sequence>MLIVVVIQSFLGLYICVVLVYYECQAMPKNLGRIQRKAKRLRCLLTFCATVGVVYFSIALTAIINSRFLQSNQACQVLVVAQKLTYSVVLYSLYGFLWLRQKMFYDNPSMENLYNRKLRIASWGVFVLAILCFLIQAVLTLLGSKYQVKNKPPGVCYEQERWLSESQIIL</sequence>
<feature type="transmembrane region" description="Helical" evidence="1">
    <location>
        <begin position="120"/>
        <end position="142"/>
    </location>
</feature>
<organism evidence="2 3">
    <name type="scientific">Ciona intestinalis</name>
    <name type="common">Transparent sea squirt</name>
    <name type="synonym">Ascidia intestinalis</name>
    <dbReference type="NCBI Taxonomy" id="7719"/>
    <lineage>
        <taxon>Eukaryota</taxon>
        <taxon>Metazoa</taxon>
        <taxon>Chordata</taxon>
        <taxon>Tunicata</taxon>
        <taxon>Ascidiacea</taxon>
        <taxon>Phlebobranchia</taxon>
        <taxon>Cionidae</taxon>
        <taxon>Ciona</taxon>
    </lineage>
</organism>
<dbReference type="Ensembl" id="ENSCINT00000023722.2">
    <property type="protein sequence ID" value="ENSCINP00000023476.2"/>
    <property type="gene ID" value="ENSCING00000012623.2"/>
</dbReference>
<reference evidence="3" key="1">
    <citation type="journal article" date="2002" name="Science">
        <title>The draft genome of Ciona intestinalis: insights into chordate and vertebrate origins.</title>
        <authorList>
            <person name="Dehal P."/>
            <person name="Satou Y."/>
            <person name="Campbell R.K."/>
            <person name="Chapman J."/>
            <person name="Degnan B."/>
            <person name="De Tomaso A."/>
            <person name="Davidson B."/>
            <person name="Di Gregorio A."/>
            <person name="Gelpke M."/>
            <person name="Goodstein D.M."/>
            <person name="Harafuji N."/>
            <person name="Hastings K.E."/>
            <person name="Ho I."/>
            <person name="Hotta K."/>
            <person name="Huang W."/>
            <person name="Kawashima T."/>
            <person name="Lemaire P."/>
            <person name="Martinez D."/>
            <person name="Meinertzhagen I.A."/>
            <person name="Necula S."/>
            <person name="Nonaka M."/>
            <person name="Putnam N."/>
            <person name="Rash S."/>
            <person name="Saiga H."/>
            <person name="Satake M."/>
            <person name="Terry A."/>
            <person name="Yamada L."/>
            <person name="Wang H.G."/>
            <person name="Awazu S."/>
            <person name="Azumi K."/>
            <person name="Boore J."/>
            <person name="Branno M."/>
            <person name="Chin-Bow S."/>
            <person name="DeSantis R."/>
            <person name="Doyle S."/>
            <person name="Francino P."/>
            <person name="Keys D.N."/>
            <person name="Haga S."/>
            <person name="Hayashi H."/>
            <person name="Hino K."/>
            <person name="Imai K.S."/>
            <person name="Inaba K."/>
            <person name="Kano S."/>
            <person name="Kobayashi K."/>
            <person name="Kobayashi M."/>
            <person name="Lee B.I."/>
            <person name="Makabe K.W."/>
            <person name="Manohar C."/>
            <person name="Matassi G."/>
            <person name="Medina M."/>
            <person name="Mochizuki Y."/>
            <person name="Mount S."/>
            <person name="Morishita T."/>
            <person name="Miura S."/>
            <person name="Nakayama A."/>
            <person name="Nishizaka S."/>
            <person name="Nomoto H."/>
            <person name="Ohta F."/>
            <person name="Oishi K."/>
            <person name="Rigoutsos I."/>
            <person name="Sano M."/>
            <person name="Sasaki A."/>
            <person name="Sasakura Y."/>
            <person name="Shoguchi E."/>
            <person name="Shin-i T."/>
            <person name="Spagnuolo A."/>
            <person name="Stainier D."/>
            <person name="Suzuki M.M."/>
            <person name="Tassy O."/>
            <person name="Takatori N."/>
            <person name="Tokuoka M."/>
            <person name="Yagi K."/>
            <person name="Yoshizaki F."/>
            <person name="Wada S."/>
            <person name="Zhang C."/>
            <person name="Hyatt P.D."/>
            <person name="Larimer F."/>
            <person name="Detter C."/>
            <person name="Doggett N."/>
            <person name="Glavina T."/>
            <person name="Hawkins T."/>
            <person name="Richardson P."/>
            <person name="Lucas S."/>
            <person name="Kohara Y."/>
            <person name="Levine M."/>
            <person name="Satoh N."/>
            <person name="Rokhsar D.S."/>
        </authorList>
    </citation>
    <scope>NUCLEOTIDE SEQUENCE [LARGE SCALE GENOMIC DNA]</scope>
</reference>
<dbReference type="Proteomes" id="UP000008144">
    <property type="component" value="Chromosome 3"/>
</dbReference>
<dbReference type="EMBL" id="EAAA01001825">
    <property type="status" value="NOT_ANNOTATED_CDS"/>
    <property type="molecule type" value="Genomic_DNA"/>
</dbReference>